<evidence type="ECO:0000313" key="1">
    <source>
        <dbReference type="EMBL" id="KAK3076801.1"/>
    </source>
</evidence>
<evidence type="ECO:0000313" key="2">
    <source>
        <dbReference type="Proteomes" id="UP001186974"/>
    </source>
</evidence>
<keyword evidence="2" id="KW-1185">Reference proteome</keyword>
<proteinExistence type="predicted"/>
<name>A0ACC3DJM2_9PEZI</name>
<organism evidence="1 2">
    <name type="scientific">Coniosporium uncinatum</name>
    <dbReference type="NCBI Taxonomy" id="93489"/>
    <lineage>
        <taxon>Eukaryota</taxon>
        <taxon>Fungi</taxon>
        <taxon>Dikarya</taxon>
        <taxon>Ascomycota</taxon>
        <taxon>Pezizomycotina</taxon>
        <taxon>Dothideomycetes</taxon>
        <taxon>Dothideomycetes incertae sedis</taxon>
        <taxon>Coniosporium</taxon>
    </lineage>
</organism>
<dbReference type="EMBL" id="JAWDJW010003542">
    <property type="protein sequence ID" value="KAK3076801.1"/>
    <property type="molecule type" value="Genomic_DNA"/>
</dbReference>
<accession>A0ACC3DJM2</accession>
<gene>
    <name evidence="1" type="ORF">LTS18_012023</name>
</gene>
<sequence>MDEYMREVKRLFEAPLKPASLLTMSEQLQEQFRQKLKESDISMLPSYNHTLPTGHERGTFLALDVGGSTFRVAVVQLCGKESTDTGMKIAKMRSFRIDKRIRDLKGYYFFDWMAERIEEVLADPEWDFYRRTTLSMGLAWSFPIEQTSIRSGNLLEMGKGFNATHGVKGQDLGELIMSACRAR</sequence>
<comment type="caution">
    <text evidence="1">The sequence shown here is derived from an EMBL/GenBank/DDBJ whole genome shotgun (WGS) entry which is preliminary data.</text>
</comment>
<protein>
    <submittedName>
        <fullName evidence="1">Uncharacterized protein</fullName>
    </submittedName>
</protein>
<feature type="non-terminal residue" evidence="1">
    <location>
        <position position="183"/>
    </location>
</feature>
<dbReference type="Proteomes" id="UP001186974">
    <property type="component" value="Unassembled WGS sequence"/>
</dbReference>
<reference evidence="1" key="1">
    <citation type="submission" date="2024-09" db="EMBL/GenBank/DDBJ databases">
        <title>Black Yeasts Isolated from many extreme environments.</title>
        <authorList>
            <person name="Coleine C."/>
            <person name="Stajich J.E."/>
            <person name="Selbmann L."/>
        </authorList>
    </citation>
    <scope>NUCLEOTIDE SEQUENCE</scope>
    <source>
        <strain evidence="1">CCFEE 5737</strain>
    </source>
</reference>